<dbReference type="InterPro" id="IPR015815">
    <property type="entry name" value="HIBADH-related"/>
</dbReference>
<organism evidence="6 7">
    <name type="scientific">Pectinatus haikarae</name>
    <dbReference type="NCBI Taxonomy" id="349096"/>
    <lineage>
        <taxon>Bacteria</taxon>
        <taxon>Bacillati</taxon>
        <taxon>Bacillota</taxon>
        <taxon>Negativicutes</taxon>
        <taxon>Selenomonadales</taxon>
        <taxon>Selenomonadaceae</taxon>
        <taxon>Pectinatus</taxon>
    </lineage>
</organism>
<name>A0ABT9Y4E8_9FIRM</name>
<evidence type="ECO:0000256" key="3">
    <source>
        <dbReference type="ARBA" id="ARBA00023027"/>
    </source>
</evidence>
<evidence type="ECO:0000256" key="2">
    <source>
        <dbReference type="ARBA" id="ARBA00023002"/>
    </source>
</evidence>
<dbReference type="PIRSF" id="PIRSF000103">
    <property type="entry name" value="HIBADH"/>
    <property type="match status" value="1"/>
</dbReference>
<evidence type="ECO:0000259" key="4">
    <source>
        <dbReference type="Pfam" id="PF03446"/>
    </source>
</evidence>
<comment type="caution">
    <text evidence="6">The sequence shown here is derived from an EMBL/GenBank/DDBJ whole genome shotgun (WGS) entry which is preliminary data.</text>
</comment>
<dbReference type="Proteomes" id="UP001239167">
    <property type="component" value="Unassembled WGS sequence"/>
</dbReference>
<dbReference type="Pfam" id="PF03446">
    <property type="entry name" value="NAD_binding_2"/>
    <property type="match status" value="1"/>
</dbReference>
<dbReference type="InterPro" id="IPR013328">
    <property type="entry name" value="6PGD_dom2"/>
</dbReference>
<feature type="domain" description="3-hydroxyisobutyrate dehydrogenase-like NAD-binding" evidence="5">
    <location>
        <begin position="164"/>
        <end position="275"/>
    </location>
</feature>
<gene>
    <name evidence="6" type="ORF">J2S01_000294</name>
</gene>
<evidence type="ECO:0000259" key="5">
    <source>
        <dbReference type="Pfam" id="PF14833"/>
    </source>
</evidence>
<protein>
    <submittedName>
        <fullName evidence="6">3-hydroxyisobutyrate dehydrogenase-like beta-hydroxyacid dehydrogenase</fullName>
    </submittedName>
</protein>
<dbReference type="SUPFAM" id="SSF51735">
    <property type="entry name" value="NAD(P)-binding Rossmann-fold domains"/>
    <property type="match status" value="1"/>
</dbReference>
<evidence type="ECO:0000313" key="6">
    <source>
        <dbReference type="EMBL" id="MDQ0202601.1"/>
    </source>
</evidence>
<comment type="similarity">
    <text evidence="1">Belongs to the HIBADH-related family.</text>
</comment>
<dbReference type="InterPro" id="IPR006115">
    <property type="entry name" value="6PGDH_NADP-bd"/>
</dbReference>
<sequence length="288" mass="30954">MKIGWIGLGAMGMPMVRHLACGGHEIIIYNRTKSRAAALQYYGCKIANNPAEVCDADIIFTMLWDDQAVEAITFGENGILSASGYKLHVGMSTVSPQFAKRLANAHAEHGQDYISAPVFGRPLAAETAQLGIVVAGQDAAIKRAAELLNLMGTVFITGKDAWKANLIKLTGNFMIGAMLEVLGEAFALIRKSGVDPVRFLNVVNGTVLRSPVYENYGKSIIEEDFSTGGLQIGLKDISFIRDIAVKAGVPMPVAALVQDRLLVGCSRNYAELDWNVLAKIIAEDAGIK</sequence>
<evidence type="ECO:0000313" key="7">
    <source>
        <dbReference type="Proteomes" id="UP001239167"/>
    </source>
</evidence>
<dbReference type="SUPFAM" id="SSF48179">
    <property type="entry name" value="6-phosphogluconate dehydrogenase C-terminal domain-like"/>
    <property type="match status" value="1"/>
</dbReference>
<dbReference type="Gene3D" id="1.10.1040.10">
    <property type="entry name" value="N-(1-d-carboxylethyl)-l-norvaline Dehydrogenase, domain 2"/>
    <property type="match status" value="1"/>
</dbReference>
<reference evidence="6 7" key="1">
    <citation type="submission" date="2023-07" db="EMBL/GenBank/DDBJ databases">
        <title>Genomic Encyclopedia of Type Strains, Phase IV (KMG-IV): sequencing the most valuable type-strain genomes for metagenomic binning, comparative biology and taxonomic classification.</title>
        <authorList>
            <person name="Goeker M."/>
        </authorList>
    </citation>
    <scope>NUCLEOTIDE SEQUENCE [LARGE SCALE GENOMIC DNA]</scope>
    <source>
        <strain evidence="6 7">DSM 16980</strain>
    </source>
</reference>
<dbReference type="Gene3D" id="3.40.50.720">
    <property type="entry name" value="NAD(P)-binding Rossmann-like Domain"/>
    <property type="match status" value="1"/>
</dbReference>
<accession>A0ABT9Y4E8</accession>
<keyword evidence="3" id="KW-0520">NAD</keyword>
<proteinExistence type="inferred from homology"/>
<dbReference type="InterPro" id="IPR051265">
    <property type="entry name" value="HIBADH-related_NP60_sf"/>
</dbReference>
<dbReference type="PANTHER" id="PTHR43580:SF2">
    <property type="entry name" value="CYTOKINE-LIKE NUCLEAR FACTOR N-PAC"/>
    <property type="match status" value="1"/>
</dbReference>
<evidence type="ECO:0000256" key="1">
    <source>
        <dbReference type="ARBA" id="ARBA00009080"/>
    </source>
</evidence>
<dbReference type="EMBL" id="JAUSUE010000002">
    <property type="protein sequence ID" value="MDQ0202601.1"/>
    <property type="molecule type" value="Genomic_DNA"/>
</dbReference>
<feature type="domain" description="6-phosphogluconate dehydrogenase NADP-binding" evidence="4">
    <location>
        <begin position="2"/>
        <end position="155"/>
    </location>
</feature>
<keyword evidence="7" id="KW-1185">Reference proteome</keyword>
<dbReference type="RefSeq" id="WP_307222512.1">
    <property type="nucleotide sequence ID" value="NZ_CP116940.1"/>
</dbReference>
<keyword evidence="2" id="KW-0560">Oxidoreductase</keyword>
<dbReference type="InterPro" id="IPR008927">
    <property type="entry name" value="6-PGluconate_DH-like_C_sf"/>
</dbReference>
<dbReference type="InterPro" id="IPR029154">
    <property type="entry name" value="HIBADH-like_NADP-bd"/>
</dbReference>
<dbReference type="InterPro" id="IPR036291">
    <property type="entry name" value="NAD(P)-bd_dom_sf"/>
</dbReference>
<dbReference type="PANTHER" id="PTHR43580">
    <property type="entry name" value="OXIDOREDUCTASE GLYR1-RELATED"/>
    <property type="match status" value="1"/>
</dbReference>
<dbReference type="Pfam" id="PF14833">
    <property type="entry name" value="NAD_binding_11"/>
    <property type="match status" value="1"/>
</dbReference>